<name>A0ABD6Q705_9BURK</name>
<dbReference type="EMBL" id="MEAU01000010">
    <property type="protein sequence ID" value="OJA48987.1"/>
    <property type="molecule type" value="Genomic_DNA"/>
</dbReference>
<evidence type="ECO:0000313" key="2">
    <source>
        <dbReference type="Proteomes" id="UP000183667"/>
    </source>
</evidence>
<evidence type="ECO:0008006" key="3">
    <source>
        <dbReference type="Google" id="ProtNLM"/>
    </source>
</evidence>
<gene>
    <name evidence="1" type="ORF">BGV66_07770</name>
</gene>
<reference evidence="2" key="1">
    <citation type="submission" date="2016-08" db="EMBL/GenBank/DDBJ databases">
        <title>Population biology and virulence potential of Burkholderia ubonensis.</title>
        <authorList>
            <person name="Price E.P."/>
            <person name="Currie B.J."/>
            <person name="Wagner D.M."/>
        </authorList>
    </citation>
    <scope>NUCLEOTIDE SEQUENCE [LARGE SCALE GENOMIC DNA]</scope>
    <source>
        <strain evidence="2">MSMB0103</strain>
    </source>
</reference>
<proteinExistence type="predicted"/>
<dbReference type="Proteomes" id="UP000183667">
    <property type="component" value="Unassembled WGS sequence"/>
</dbReference>
<organism evidence="1 2">
    <name type="scientific">Burkholderia ubonensis</name>
    <dbReference type="NCBI Taxonomy" id="101571"/>
    <lineage>
        <taxon>Bacteria</taxon>
        <taxon>Pseudomonadati</taxon>
        <taxon>Pseudomonadota</taxon>
        <taxon>Betaproteobacteria</taxon>
        <taxon>Burkholderiales</taxon>
        <taxon>Burkholderiaceae</taxon>
        <taxon>Burkholderia</taxon>
        <taxon>Burkholderia cepacia complex</taxon>
    </lineage>
</organism>
<evidence type="ECO:0000313" key="1">
    <source>
        <dbReference type="EMBL" id="OJA48987.1"/>
    </source>
</evidence>
<accession>A0ABD6Q705</accession>
<dbReference type="AlphaFoldDB" id="A0ABD6Q705"/>
<dbReference type="RefSeq" id="WP_059587378.1">
    <property type="nucleotide sequence ID" value="NZ_LOVB01000042.1"/>
</dbReference>
<protein>
    <recommendedName>
        <fullName evidence="3">Flagellar FliJ protein</fullName>
    </recommendedName>
</protein>
<comment type="caution">
    <text evidence="1">The sequence shown here is derived from an EMBL/GenBank/DDBJ whole genome shotgun (WGS) entry which is preliminary data.</text>
</comment>
<sequence>MKPSEQLAIATRIAHLRALQLSRARAETRRLADAREAAQACERDASNRLAAIAQDAQSGSARTRLPIDLLRNRAGAIDTAHRAWMTTAGQARAAAGQVDAHRPTLERHQQCADAADTLVARARIAERRARDKADDAQLEIWLSTRRRHP</sequence>